<sequence>MTAGTQGPAREPEDGAPSRPTLFRLRRPDPGTATPAQRAALDDVLEDAPSPQAAVQELLGARQLWWQCCGEAARNDPSWLSGPPGTELLAWLNSTVPDRGTDTLTAADHAWLLAQALAAPESGDESGALGRLAEAWERSGLISAEAARGPAQLSGKGLAHLSPGVAGKLKAVVERIQAWSAAATAAEEGRRAGPAGVLVIGALLMAGVEPRGRGVVSVPVVFGRSAAAGGAAVADGVTGVLELREFPPGPAGLYPDPRAMSGVRSPNGQFAASLGQAWRVAGARRQGRCVLWRLVLSDDPLPPAQVEGPSLGAAFALGLRDLLRHPPSGRPGRTWLRDVFHGLRPRTAVTGALDGERLLQVSDMDAKLLAARRMRLRLVAPEANRLDVVKAPEPGDVRFAATLRQADRYARRYRTGRLAVVLALVVSAAATGAVVEQQGAAATRRLTTAHRLAEVSQSLLRSDVGLAELFAVQAYRYHPDTLTGTALLQAVTASPHLAGSVQASGPVSALASSRDGHVAFAGTKQGDVQQWTLTGSRADRAKRLGRLPKSVVSVAADDSGRTVAAIDHDTLRIWSGARPITALHIPVGQRPTTVAVSPSGRFTAVTTTTDMFGAPPALWVLDTTTGSTRHLALRLAADPSALAFSTDASLVSFESGYGSWERISLPALGRTAGSTLGFGVHNQASALAPDGSHFTYTNGSATLPVWPSKGTPDIDKPPLSAQTQIGHPATDLALSSGGTWAAEAVGSSIYVSRTTASGRPAAPLALPGAGTVTRGALAFVGEGNTQLLSASGDTLSLWDLTQYSRIAKATSVTLPLSCNACGGPQLTLSPDGRSAALIDGFGTTLTLPGLNPPAPGRTYSSGNGSLLGDQGYAATLWQREGSGLVVLSAENGGAAILSSTRDSRVGGTWQPVPYPLQLPDPAALLQYLPDGRQVAEIDHSGTIRFRDATTGKVLRRVDGPRDMAPNGGVSLQPAQGWAALDAPGAHAAVIDPGSIDSDGTVIVTDTATGRSRHLPGSKPAGVAFSGQHLLVQRDNGDLEVWTASGDRRLDRLEGASRTSVGPVVGKNLVAEKADDDSVRLIDLSSGHTLGTLALPPGSKPESTALAFSSDGTELVTATESYGDVTGDVGTLIVWSLDAKSLTHAACSSIGWDLTPGLWKQYVDSDAPSNLRCPA</sequence>
<accession>A0ABN3MJN3</accession>
<feature type="region of interest" description="Disordered" evidence="3">
    <location>
        <begin position="1"/>
        <end position="36"/>
    </location>
</feature>
<comment type="caution">
    <text evidence="4">The sequence shown here is derived from an EMBL/GenBank/DDBJ whole genome shotgun (WGS) entry which is preliminary data.</text>
</comment>
<keyword evidence="1" id="KW-0853">WD repeat</keyword>
<evidence type="ECO:0000256" key="3">
    <source>
        <dbReference type="SAM" id="MobiDB-lite"/>
    </source>
</evidence>
<dbReference type="InterPro" id="IPR015943">
    <property type="entry name" value="WD40/YVTN_repeat-like_dom_sf"/>
</dbReference>
<dbReference type="RefSeq" id="WP_346075904.1">
    <property type="nucleotide sequence ID" value="NZ_BAAATL010000034.1"/>
</dbReference>
<dbReference type="PANTHER" id="PTHR22847">
    <property type="entry name" value="WD40 REPEAT PROTEIN"/>
    <property type="match status" value="1"/>
</dbReference>
<dbReference type="SUPFAM" id="SSF50998">
    <property type="entry name" value="Quinoprotein alcohol dehydrogenase-like"/>
    <property type="match status" value="1"/>
</dbReference>
<keyword evidence="2" id="KW-0677">Repeat</keyword>
<organism evidence="4 5">
    <name type="scientific">Streptomyces graminearus</name>
    <dbReference type="NCBI Taxonomy" id="284030"/>
    <lineage>
        <taxon>Bacteria</taxon>
        <taxon>Bacillati</taxon>
        <taxon>Actinomycetota</taxon>
        <taxon>Actinomycetes</taxon>
        <taxon>Kitasatosporales</taxon>
        <taxon>Streptomycetaceae</taxon>
        <taxon>Streptomyces</taxon>
    </lineage>
</organism>
<proteinExistence type="predicted"/>
<dbReference type="EMBL" id="BAAATL010000034">
    <property type="protein sequence ID" value="GAA2503262.1"/>
    <property type="molecule type" value="Genomic_DNA"/>
</dbReference>
<gene>
    <name evidence="4" type="ORF">GCM10010422_61250</name>
</gene>
<dbReference type="Proteomes" id="UP001501721">
    <property type="component" value="Unassembled WGS sequence"/>
</dbReference>
<evidence type="ECO:0000256" key="2">
    <source>
        <dbReference type="ARBA" id="ARBA00022737"/>
    </source>
</evidence>
<dbReference type="PANTHER" id="PTHR22847:SF637">
    <property type="entry name" value="WD REPEAT DOMAIN 5B"/>
    <property type="match status" value="1"/>
</dbReference>
<evidence type="ECO:0000313" key="4">
    <source>
        <dbReference type="EMBL" id="GAA2503262.1"/>
    </source>
</evidence>
<dbReference type="Gene3D" id="2.130.10.10">
    <property type="entry name" value="YVTN repeat-like/Quinoprotein amine dehydrogenase"/>
    <property type="match status" value="2"/>
</dbReference>
<keyword evidence="5" id="KW-1185">Reference proteome</keyword>
<evidence type="ECO:0000256" key="1">
    <source>
        <dbReference type="ARBA" id="ARBA00022574"/>
    </source>
</evidence>
<dbReference type="InterPro" id="IPR011047">
    <property type="entry name" value="Quinoprotein_ADH-like_sf"/>
</dbReference>
<protein>
    <submittedName>
        <fullName evidence="4">Uncharacterized protein</fullName>
    </submittedName>
</protein>
<dbReference type="InterPro" id="IPR014721">
    <property type="entry name" value="Ribsml_uS5_D2-typ_fold_subgr"/>
</dbReference>
<dbReference type="Gene3D" id="3.30.230.10">
    <property type="match status" value="1"/>
</dbReference>
<name>A0ABN3MJN3_9ACTN</name>
<reference evidence="4 5" key="1">
    <citation type="journal article" date="2019" name="Int. J. Syst. Evol. Microbiol.">
        <title>The Global Catalogue of Microorganisms (GCM) 10K type strain sequencing project: providing services to taxonomists for standard genome sequencing and annotation.</title>
        <authorList>
            <consortium name="The Broad Institute Genomics Platform"/>
            <consortium name="The Broad Institute Genome Sequencing Center for Infectious Disease"/>
            <person name="Wu L."/>
            <person name="Ma J."/>
        </authorList>
    </citation>
    <scope>NUCLEOTIDE SEQUENCE [LARGE SCALE GENOMIC DNA]</scope>
    <source>
        <strain evidence="4 5">JCM 6923</strain>
    </source>
</reference>
<evidence type="ECO:0000313" key="5">
    <source>
        <dbReference type="Proteomes" id="UP001501721"/>
    </source>
</evidence>